<organism evidence="3 4">
    <name type="scientific">Hypholoma sublateritium (strain FD-334 SS-4)</name>
    <dbReference type="NCBI Taxonomy" id="945553"/>
    <lineage>
        <taxon>Eukaryota</taxon>
        <taxon>Fungi</taxon>
        <taxon>Dikarya</taxon>
        <taxon>Basidiomycota</taxon>
        <taxon>Agaricomycotina</taxon>
        <taxon>Agaricomycetes</taxon>
        <taxon>Agaricomycetidae</taxon>
        <taxon>Agaricales</taxon>
        <taxon>Agaricineae</taxon>
        <taxon>Strophariaceae</taxon>
        <taxon>Hypholoma</taxon>
    </lineage>
</organism>
<sequence length="413" mass="43160">MIFFCRFFANTGAVAGVFSVAGLIVLAIAIALITNGIRRRRARKFDRELAAATLEAASAPKPIFLDDEDDEYGPGAARGGYGGGSGGGDMGYGGQYSDASSHGTYAQPAMSAGSHGESYGMREMSSGQSMGSAMHNVGPGDIFDPYAVGAAGAAGAAGIGVARARSGRVAGDGGYAAALQEGSAPYAAFAAPTGPTRRPSQNNVDILEAAGMGAHAAGAGALARGPSVSQPQGQYNSQYQPYPASQQGSQLHQRSPSASAEYANLDRSRSTSGRDAMPAPYAAADAYYPPQQQGGFAQYEQQPQPQHYDQQYNGQQYGQQQYTAQGYPQQQQYASQSQPQPQQSQQANRYSVADDDDDAYGGYVAEEHPDEVGGGAAPKFPSAFGPEGVERERERDSSAEDDEPKRVLKVANE</sequence>
<dbReference type="EMBL" id="KN817568">
    <property type="protein sequence ID" value="KJA20340.1"/>
    <property type="molecule type" value="Genomic_DNA"/>
</dbReference>
<feature type="region of interest" description="Disordered" evidence="1">
    <location>
        <begin position="221"/>
        <end position="277"/>
    </location>
</feature>
<keyword evidence="2" id="KW-0812">Transmembrane</keyword>
<dbReference type="Proteomes" id="UP000054270">
    <property type="component" value="Unassembled WGS sequence"/>
</dbReference>
<accession>A0A0D2PK42</accession>
<evidence type="ECO:0000313" key="4">
    <source>
        <dbReference type="Proteomes" id="UP000054270"/>
    </source>
</evidence>
<feature type="region of interest" description="Disordered" evidence="1">
    <location>
        <begin position="296"/>
        <end position="413"/>
    </location>
</feature>
<gene>
    <name evidence="3" type="ORF">HYPSUDRAFT_817144</name>
</gene>
<dbReference type="OrthoDB" id="3068832at2759"/>
<feature type="compositionally biased region" description="Basic and acidic residues" evidence="1">
    <location>
        <begin position="388"/>
        <end position="413"/>
    </location>
</feature>
<feature type="compositionally biased region" description="Polar residues" evidence="1">
    <location>
        <begin position="227"/>
        <end position="258"/>
    </location>
</feature>
<keyword evidence="2" id="KW-0472">Membrane</keyword>
<proteinExistence type="predicted"/>
<feature type="transmembrane region" description="Helical" evidence="2">
    <location>
        <begin position="12"/>
        <end position="34"/>
    </location>
</feature>
<dbReference type="STRING" id="945553.A0A0D2PK42"/>
<evidence type="ECO:0000313" key="3">
    <source>
        <dbReference type="EMBL" id="KJA20340.1"/>
    </source>
</evidence>
<keyword evidence="2" id="KW-1133">Transmembrane helix</keyword>
<name>A0A0D2PK42_HYPSF</name>
<keyword evidence="4" id="KW-1185">Reference proteome</keyword>
<evidence type="ECO:0000256" key="1">
    <source>
        <dbReference type="SAM" id="MobiDB-lite"/>
    </source>
</evidence>
<reference evidence="4" key="1">
    <citation type="submission" date="2014-04" db="EMBL/GenBank/DDBJ databases">
        <title>Evolutionary Origins and Diversification of the Mycorrhizal Mutualists.</title>
        <authorList>
            <consortium name="DOE Joint Genome Institute"/>
            <consortium name="Mycorrhizal Genomics Consortium"/>
            <person name="Kohler A."/>
            <person name="Kuo A."/>
            <person name="Nagy L.G."/>
            <person name="Floudas D."/>
            <person name="Copeland A."/>
            <person name="Barry K.W."/>
            <person name="Cichocki N."/>
            <person name="Veneault-Fourrey C."/>
            <person name="LaButti K."/>
            <person name="Lindquist E.A."/>
            <person name="Lipzen A."/>
            <person name="Lundell T."/>
            <person name="Morin E."/>
            <person name="Murat C."/>
            <person name="Riley R."/>
            <person name="Ohm R."/>
            <person name="Sun H."/>
            <person name="Tunlid A."/>
            <person name="Henrissat B."/>
            <person name="Grigoriev I.V."/>
            <person name="Hibbett D.S."/>
            <person name="Martin F."/>
        </authorList>
    </citation>
    <scope>NUCLEOTIDE SEQUENCE [LARGE SCALE GENOMIC DNA]</scope>
    <source>
        <strain evidence="4">FD-334 SS-4</strain>
    </source>
</reference>
<feature type="compositionally biased region" description="Low complexity" evidence="1">
    <location>
        <begin position="296"/>
        <end position="347"/>
    </location>
</feature>
<evidence type="ECO:0000256" key="2">
    <source>
        <dbReference type="SAM" id="Phobius"/>
    </source>
</evidence>
<dbReference type="AlphaFoldDB" id="A0A0D2PK42"/>
<feature type="region of interest" description="Disordered" evidence="1">
    <location>
        <begin position="103"/>
        <end position="133"/>
    </location>
</feature>
<protein>
    <submittedName>
        <fullName evidence="3">Uncharacterized protein</fullName>
    </submittedName>
</protein>